<evidence type="ECO:0000256" key="4">
    <source>
        <dbReference type="ARBA" id="ARBA00022496"/>
    </source>
</evidence>
<keyword evidence="4" id="KW-0410">Iron transport</keyword>
<sequence>MWPTVLVPQRPARGQRGREWGGGRGAAGGARGALKPCPLRSCACPSRPGCRPEAGPGSRRYPRTGATNGSRERPRGLVARSGCGCGAVVFTERLPRESVGTEGEQGTVCRRRWLLPVVPWEPCDRAGGHLSCERWGSGPTWPARRDRLPCSSPSLCRTLSGWELLRTGPPLRRWRLPLDLILLSSGGGLGVLVEPRGLLPSPPLTCGSSCFAGAAGCVATLLHDAAMNPAEVVKQRMQMYNSPYQCVTDCVRTVWRNEGAGAFYRSYTTQLTMNIPFQAIHFMTYEFLQEHLNPHRQYNPGSHVVSGACAGAVAAAATTPLDVCKTLLNTQESLALSSNISGHITGMANAFRTVYQVGGVTAYFRGVQARVIYQMPSTAIAWSVYEFFKYILTKRQEERRAGK</sequence>
<accession>A0A8V0ZV01</accession>
<evidence type="ECO:0000256" key="7">
    <source>
        <dbReference type="ARBA" id="ARBA00022989"/>
    </source>
</evidence>
<comment type="similarity">
    <text evidence="2 15">Belongs to the mitochondrial carrier (TC 2.A.29) family.</text>
</comment>
<evidence type="ECO:0000256" key="5">
    <source>
        <dbReference type="ARBA" id="ARBA00022692"/>
    </source>
</evidence>
<dbReference type="Pfam" id="PF00153">
    <property type="entry name" value="Mito_carr"/>
    <property type="match status" value="2"/>
</dbReference>
<keyword evidence="8" id="KW-0408">Iron</keyword>
<dbReference type="PANTHER" id="PTHR45758">
    <property type="entry name" value="MITOFERRIN-1-RELATED"/>
    <property type="match status" value="1"/>
</dbReference>
<keyword evidence="9" id="KW-0406">Ion transport</keyword>
<evidence type="ECO:0000256" key="8">
    <source>
        <dbReference type="ARBA" id="ARBA00023004"/>
    </source>
</evidence>
<dbReference type="SUPFAM" id="SSF103506">
    <property type="entry name" value="Mitochondrial carrier"/>
    <property type="match status" value="1"/>
</dbReference>
<dbReference type="Proteomes" id="UP000000539">
    <property type="component" value="Chromosome 6"/>
</dbReference>
<feature type="region of interest" description="Disordered" evidence="16">
    <location>
        <begin position="46"/>
        <end position="75"/>
    </location>
</feature>
<evidence type="ECO:0000256" key="13">
    <source>
        <dbReference type="ARBA" id="ARBA00037402"/>
    </source>
</evidence>
<evidence type="ECO:0000256" key="10">
    <source>
        <dbReference type="ARBA" id="ARBA00023128"/>
    </source>
</evidence>
<dbReference type="GO" id="GO:0015093">
    <property type="term" value="F:ferrous iron transmembrane transporter activity"/>
    <property type="evidence" value="ECO:0000318"/>
    <property type="project" value="GO_Central"/>
</dbReference>
<comment type="function">
    <text evidence="13">Mitochondrial iron transporter that mediates iron uptake. Probably required for heme synthesis of hemoproteins and Fe-S cluster assembly in non-erythroid cells.</text>
</comment>
<evidence type="ECO:0000313" key="17">
    <source>
        <dbReference type="Ensembl" id="ENSGALP00010032673.1"/>
    </source>
</evidence>
<feature type="region of interest" description="Disordered" evidence="16">
    <location>
        <begin position="1"/>
        <end position="27"/>
    </location>
</feature>
<keyword evidence="3 15" id="KW-0813">Transport</keyword>
<dbReference type="FunCoup" id="A0A8V0ZV01">
    <property type="interactions" value="3029"/>
</dbReference>
<keyword evidence="10" id="KW-0496">Mitochondrion</keyword>
<comment type="catalytic activity">
    <reaction evidence="12">
        <text>Fe(2+)(in) = Fe(2+)(out)</text>
        <dbReference type="Rhea" id="RHEA:28486"/>
        <dbReference type="ChEBI" id="CHEBI:29033"/>
    </reaction>
</comment>
<feature type="repeat" description="Solcar" evidence="14">
    <location>
        <begin position="207"/>
        <end position="291"/>
    </location>
</feature>
<evidence type="ECO:0000256" key="11">
    <source>
        <dbReference type="ARBA" id="ARBA00023136"/>
    </source>
</evidence>
<comment type="subcellular location">
    <subcellularLocation>
        <location evidence="1">Mitochondrion inner membrane</location>
        <topology evidence="1">Multi-pass membrane protein</topology>
    </subcellularLocation>
</comment>
<keyword evidence="5 14" id="KW-0812">Transmembrane</keyword>
<reference evidence="17" key="3">
    <citation type="submission" date="2025-09" db="UniProtKB">
        <authorList>
            <consortium name="Ensembl"/>
        </authorList>
    </citation>
    <scope>IDENTIFICATION</scope>
    <source>
        <strain evidence="17">broiler</strain>
    </source>
</reference>
<reference evidence="17" key="1">
    <citation type="submission" date="2020-11" db="EMBL/GenBank/DDBJ databases">
        <title>Gallus gallus (Chicken) genome, bGalGal1, GRCg7b, maternal haplotype autosomes + Z &amp; W.</title>
        <authorList>
            <person name="Warren W."/>
            <person name="Formenti G."/>
            <person name="Fedrigo O."/>
            <person name="Haase B."/>
            <person name="Mountcastle J."/>
            <person name="Balacco J."/>
            <person name="Tracey A."/>
            <person name="Schneider V."/>
            <person name="Okimoto R."/>
            <person name="Cheng H."/>
            <person name="Hawken R."/>
            <person name="Howe K."/>
            <person name="Jarvis E.D."/>
        </authorList>
    </citation>
    <scope>NUCLEOTIDE SEQUENCE [LARGE SCALE GENOMIC DNA]</scope>
    <source>
        <strain evidence="17">Broiler</strain>
    </source>
</reference>
<dbReference type="GO" id="GO:0005743">
    <property type="term" value="C:mitochondrial inner membrane"/>
    <property type="evidence" value="ECO:0007669"/>
    <property type="project" value="UniProtKB-SubCell"/>
</dbReference>
<feature type="repeat" description="Solcar" evidence="14">
    <location>
        <begin position="298"/>
        <end position="391"/>
    </location>
</feature>
<dbReference type="InterPro" id="IPR018108">
    <property type="entry name" value="MCP_transmembrane"/>
</dbReference>
<keyword evidence="6" id="KW-0999">Mitochondrion inner membrane</keyword>
<evidence type="ECO:0000256" key="14">
    <source>
        <dbReference type="PROSITE-ProRule" id="PRU00282"/>
    </source>
</evidence>
<dbReference type="Ensembl" id="ENSGALT00010054142.1">
    <property type="protein sequence ID" value="ENSGALP00010032673.1"/>
    <property type="gene ID" value="ENSGALG00010022250.1"/>
</dbReference>
<dbReference type="PROSITE" id="PS50920">
    <property type="entry name" value="SOLCAR"/>
    <property type="match status" value="2"/>
</dbReference>
<dbReference type="GO" id="GO:0048250">
    <property type="term" value="P:iron import into the mitochondrion"/>
    <property type="evidence" value="ECO:0000318"/>
    <property type="project" value="GO_Central"/>
</dbReference>
<protein>
    <submittedName>
        <fullName evidence="17">Solute carrier family 25 member 28</fullName>
    </submittedName>
</protein>
<proteinExistence type="inferred from homology"/>
<gene>
    <name evidence="17" type="primary">SLC25A28</name>
</gene>
<organism evidence="17 18">
    <name type="scientific">Gallus gallus</name>
    <name type="common">Chicken</name>
    <dbReference type="NCBI Taxonomy" id="9031"/>
    <lineage>
        <taxon>Eukaryota</taxon>
        <taxon>Metazoa</taxon>
        <taxon>Chordata</taxon>
        <taxon>Craniata</taxon>
        <taxon>Vertebrata</taxon>
        <taxon>Euteleostomi</taxon>
        <taxon>Archelosauria</taxon>
        <taxon>Archosauria</taxon>
        <taxon>Dinosauria</taxon>
        <taxon>Saurischia</taxon>
        <taxon>Theropoda</taxon>
        <taxon>Coelurosauria</taxon>
        <taxon>Aves</taxon>
        <taxon>Neognathae</taxon>
        <taxon>Galloanserae</taxon>
        <taxon>Galliformes</taxon>
        <taxon>Phasianidae</taxon>
        <taxon>Phasianinae</taxon>
        <taxon>Gallus</taxon>
    </lineage>
</organism>
<keyword evidence="11 14" id="KW-0472">Membrane</keyword>
<reference evidence="17" key="2">
    <citation type="submission" date="2025-08" db="UniProtKB">
        <authorList>
            <consortium name="Ensembl"/>
        </authorList>
    </citation>
    <scope>IDENTIFICATION</scope>
    <source>
        <strain evidence="17">broiler</strain>
    </source>
</reference>
<dbReference type="GlyGen" id="A0A8V0ZV01">
    <property type="glycosylation" value="1 site"/>
</dbReference>
<name>A0A8V0ZV01_CHICK</name>
<dbReference type="GeneTree" id="ENSGT00940000157049"/>
<evidence type="ECO:0000256" key="2">
    <source>
        <dbReference type="ARBA" id="ARBA00006375"/>
    </source>
</evidence>
<dbReference type="FunFam" id="1.50.40.10:FF:000196">
    <property type="entry name" value="mitoferrin"/>
    <property type="match status" value="1"/>
</dbReference>
<evidence type="ECO:0000256" key="9">
    <source>
        <dbReference type="ARBA" id="ARBA00023065"/>
    </source>
</evidence>
<dbReference type="InterPro" id="IPR023395">
    <property type="entry name" value="MCP_dom_sf"/>
</dbReference>
<evidence type="ECO:0000313" key="18">
    <source>
        <dbReference type="Proteomes" id="UP000000539"/>
    </source>
</evidence>
<evidence type="ECO:0000256" key="15">
    <source>
        <dbReference type="RuleBase" id="RU000488"/>
    </source>
</evidence>
<dbReference type="GO" id="GO:0031966">
    <property type="term" value="C:mitochondrial membrane"/>
    <property type="evidence" value="ECO:0000318"/>
    <property type="project" value="GO_Central"/>
</dbReference>
<evidence type="ECO:0000256" key="3">
    <source>
        <dbReference type="ARBA" id="ARBA00022448"/>
    </source>
</evidence>
<dbReference type="Gene3D" id="1.50.40.10">
    <property type="entry name" value="Mitochondrial carrier domain"/>
    <property type="match status" value="1"/>
</dbReference>
<dbReference type="PANTHER" id="PTHR45758:SF20">
    <property type="entry name" value="MITOFERRIN-2"/>
    <property type="match status" value="1"/>
</dbReference>
<dbReference type="AlphaFoldDB" id="A0A8V0ZV01"/>
<evidence type="ECO:0000256" key="16">
    <source>
        <dbReference type="SAM" id="MobiDB-lite"/>
    </source>
</evidence>
<keyword evidence="7" id="KW-1133">Transmembrane helix</keyword>
<evidence type="ECO:0000256" key="12">
    <source>
        <dbReference type="ARBA" id="ARBA00036243"/>
    </source>
</evidence>
<evidence type="ECO:0000256" key="1">
    <source>
        <dbReference type="ARBA" id="ARBA00004448"/>
    </source>
</evidence>
<dbReference type="OrthoDB" id="43906at2759"/>
<evidence type="ECO:0000256" key="6">
    <source>
        <dbReference type="ARBA" id="ARBA00022792"/>
    </source>
</evidence>
<keyword evidence="18" id="KW-1185">Reference proteome</keyword>